<evidence type="ECO:0000313" key="2">
    <source>
        <dbReference type="EMBL" id="KXS31874.1"/>
    </source>
</evidence>
<dbReference type="InterPro" id="IPR011978">
    <property type="entry name" value="YgfB-like"/>
</dbReference>
<name>A0A139BSA1_9PROT</name>
<protein>
    <submittedName>
        <fullName evidence="2">YecA family protein</fullName>
    </submittedName>
</protein>
<feature type="region of interest" description="Disordered" evidence="1">
    <location>
        <begin position="78"/>
        <end position="118"/>
    </location>
</feature>
<organism evidence="2 3">
    <name type="scientific">Candidatus Gallionella acididurans</name>
    <dbReference type="NCBI Taxonomy" id="1796491"/>
    <lineage>
        <taxon>Bacteria</taxon>
        <taxon>Pseudomonadati</taxon>
        <taxon>Pseudomonadota</taxon>
        <taxon>Betaproteobacteria</taxon>
        <taxon>Nitrosomonadales</taxon>
        <taxon>Gallionellaceae</taxon>
        <taxon>Gallionella</taxon>
    </lineage>
</organism>
<dbReference type="InterPro" id="IPR036255">
    <property type="entry name" value="YgfB-like_sf"/>
</dbReference>
<dbReference type="NCBIfam" id="TIGR02292">
    <property type="entry name" value="ygfB_yecA"/>
    <property type="match status" value="1"/>
</dbReference>
<dbReference type="AlphaFoldDB" id="A0A139BSA1"/>
<reference evidence="2 3" key="1">
    <citation type="submission" date="2016-02" db="EMBL/GenBank/DDBJ databases">
        <authorList>
            <person name="Wen L."/>
            <person name="He K."/>
            <person name="Yang H."/>
        </authorList>
    </citation>
    <scope>NUCLEOTIDE SEQUENCE [LARGE SCALE GENOMIC DNA]</scope>
    <source>
        <strain evidence="2">ShG14-8</strain>
    </source>
</reference>
<dbReference type="SUPFAM" id="SSF101327">
    <property type="entry name" value="YgfB-like"/>
    <property type="match status" value="1"/>
</dbReference>
<proteinExistence type="predicted"/>
<gene>
    <name evidence="2" type="ORF">AWT59_2006</name>
</gene>
<feature type="compositionally biased region" description="Acidic residues" evidence="1">
    <location>
        <begin position="79"/>
        <end position="88"/>
    </location>
</feature>
<reference evidence="2 3" key="2">
    <citation type="submission" date="2016-03" db="EMBL/GenBank/DDBJ databases">
        <title>New uncultured bacterium of the family Gallionellaceae from acid mine drainage: description and reconstruction of genome based on metagenomic analysis of microbial community.</title>
        <authorList>
            <person name="Kadnikov V."/>
            <person name="Ivasenko D."/>
            <person name="Beletsky A."/>
            <person name="Mardanov A."/>
            <person name="Danilova E."/>
            <person name="Pimenov N."/>
            <person name="Karnachuk O."/>
            <person name="Ravin N."/>
        </authorList>
    </citation>
    <scope>NUCLEOTIDE SEQUENCE [LARGE SCALE GENOMIC DNA]</scope>
    <source>
        <strain evidence="2">ShG14-8</strain>
    </source>
</reference>
<evidence type="ECO:0000256" key="1">
    <source>
        <dbReference type="SAM" id="MobiDB-lite"/>
    </source>
</evidence>
<dbReference type="Pfam" id="PF03695">
    <property type="entry name" value="UPF0149"/>
    <property type="match status" value="1"/>
</dbReference>
<evidence type="ECO:0000313" key="3">
    <source>
        <dbReference type="Proteomes" id="UP000070578"/>
    </source>
</evidence>
<accession>A0A139BSA1</accession>
<dbReference type="EMBL" id="LSLI01000052">
    <property type="protein sequence ID" value="KXS31874.1"/>
    <property type="molecule type" value="Genomic_DNA"/>
</dbReference>
<sequence>MRHLNGIIWSLQQDPDAFEPLFDTTVYPDSPHEYTNGEMWAYGYMSGIDPQRQSWNAFFDELGSTDVLRPIYLLGTDEVTPEEEELTDTPEQREALSNQFPARASQGRAQRFMPVRQR</sequence>
<dbReference type="Proteomes" id="UP000070578">
    <property type="component" value="Unassembled WGS sequence"/>
</dbReference>
<comment type="caution">
    <text evidence="2">The sequence shown here is derived from an EMBL/GenBank/DDBJ whole genome shotgun (WGS) entry which is preliminary data.</text>
</comment>